<dbReference type="InterPro" id="IPR004345">
    <property type="entry name" value="TB2_DP1_HVA22"/>
</dbReference>
<reference evidence="3" key="1">
    <citation type="journal article" date="2011" name="Genome Res.">
        <title>Deep small RNA sequencing from the nematode Ascaris reveals conservation, functional diversification, and novel developmental profiles.</title>
        <authorList>
            <person name="Wang J."/>
            <person name="Czech B."/>
            <person name="Crunk A."/>
            <person name="Wallace A."/>
            <person name="Mitreva M."/>
            <person name="Hannon G.J."/>
            <person name="Davis R.E."/>
        </authorList>
    </citation>
    <scope>NUCLEOTIDE SEQUENCE</scope>
</reference>
<accession>F1LCD6</accession>
<evidence type="ECO:0000256" key="2">
    <source>
        <dbReference type="SAM" id="MobiDB-lite"/>
    </source>
</evidence>
<organism evidence="3">
    <name type="scientific">Ascaris suum</name>
    <name type="common">Pig roundworm</name>
    <name type="synonym">Ascaris lumbricoides</name>
    <dbReference type="NCBI Taxonomy" id="6253"/>
    <lineage>
        <taxon>Eukaryota</taxon>
        <taxon>Metazoa</taxon>
        <taxon>Ecdysozoa</taxon>
        <taxon>Nematoda</taxon>
        <taxon>Chromadorea</taxon>
        <taxon>Rhabditida</taxon>
        <taxon>Spirurina</taxon>
        <taxon>Ascaridomorpha</taxon>
        <taxon>Ascaridoidea</taxon>
        <taxon>Ascarididae</taxon>
        <taxon>Ascaris</taxon>
    </lineage>
</organism>
<sequence length="200" mass="23382">MTLTLFVLLSIYLMFGSFAQLICNLIGFAYPAYASVKAVRAVRKDDETQWLIYWTVFAAFSFIDNFAEIITRCFPIYWLFKVISLSRFQLSNNPEGINLAQDLNNNRYVTRGENIVHRRGWNLPFFAFQTNALQLIYCEHFHSLPPVPSYRAPTKNRPRDSKKLPTKAQEAPRWVRHKPRKRDLMSLDSLYGPFLLATKH</sequence>
<dbReference type="PANTHER" id="PTHR12300">
    <property type="entry name" value="HVA22-LIKE PROTEINS"/>
    <property type="match status" value="1"/>
</dbReference>
<comment type="caution">
    <text evidence="1">Lacks conserved residue(s) required for the propagation of feature annotation.</text>
</comment>
<comment type="subcellular location">
    <subcellularLocation>
        <location evidence="1">Membrane</location>
        <topology evidence="1">Multi-pass membrane protein</topology>
    </subcellularLocation>
</comment>
<keyword evidence="1" id="KW-0812">Transmembrane</keyword>
<keyword evidence="1" id="KW-1133">Transmembrane helix</keyword>
<dbReference type="AlphaFoldDB" id="F1LCD6"/>
<comment type="similarity">
    <text evidence="1">Belongs to the DP1 family.</text>
</comment>
<dbReference type="Pfam" id="PF03134">
    <property type="entry name" value="TB2_DP1_HVA22"/>
    <property type="match status" value="1"/>
</dbReference>
<evidence type="ECO:0000313" key="3">
    <source>
        <dbReference type="EMBL" id="ADY47790.1"/>
    </source>
</evidence>
<evidence type="ECO:0000256" key="1">
    <source>
        <dbReference type="RuleBase" id="RU362006"/>
    </source>
</evidence>
<protein>
    <recommendedName>
        <fullName evidence="1">Receptor expression-enhancing protein</fullName>
    </recommendedName>
</protein>
<keyword evidence="3" id="KW-0675">Receptor</keyword>
<feature type="transmembrane region" description="Helical" evidence="1">
    <location>
        <begin position="51"/>
        <end position="80"/>
    </location>
</feature>
<name>F1LCD6_ASCSU</name>
<proteinExistence type="evidence at transcript level"/>
<dbReference type="PANTHER" id="PTHR12300:SF34">
    <property type="entry name" value="RECEPTOR EXPRESSION-ENHANCING PROTEIN"/>
    <property type="match status" value="1"/>
</dbReference>
<keyword evidence="1" id="KW-0472">Membrane</keyword>
<dbReference type="GO" id="GO:0016020">
    <property type="term" value="C:membrane"/>
    <property type="evidence" value="ECO:0007669"/>
    <property type="project" value="UniProtKB-SubCell"/>
</dbReference>
<feature type="region of interest" description="Disordered" evidence="2">
    <location>
        <begin position="149"/>
        <end position="173"/>
    </location>
</feature>
<dbReference type="EMBL" id="JI177448">
    <property type="protein sequence ID" value="ADY47790.1"/>
    <property type="molecule type" value="mRNA"/>
</dbReference>